<evidence type="ECO:0000256" key="5">
    <source>
        <dbReference type="SAM" id="Phobius"/>
    </source>
</evidence>
<dbReference type="CDD" id="cd06171">
    <property type="entry name" value="Sigma70_r4"/>
    <property type="match status" value="1"/>
</dbReference>
<evidence type="ECO:0000313" key="8">
    <source>
        <dbReference type="EMBL" id="MBB5634882.1"/>
    </source>
</evidence>
<dbReference type="GO" id="GO:0003677">
    <property type="term" value="F:DNA binding"/>
    <property type="evidence" value="ECO:0007669"/>
    <property type="project" value="InterPro"/>
</dbReference>
<dbReference type="InterPro" id="IPR013324">
    <property type="entry name" value="RNA_pol_sigma_r3/r4-like"/>
</dbReference>
<dbReference type="EMBL" id="JACHCE010000001">
    <property type="protein sequence ID" value="MBB5634882.1"/>
    <property type="molecule type" value="Genomic_DNA"/>
</dbReference>
<organism evidence="8 9">
    <name type="scientific">Pedobacter cryoconitis</name>
    <dbReference type="NCBI Taxonomy" id="188932"/>
    <lineage>
        <taxon>Bacteria</taxon>
        <taxon>Pseudomonadati</taxon>
        <taxon>Bacteroidota</taxon>
        <taxon>Sphingobacteriia</taxon>
        <taxon>Sphingobacteriales</taxon>
        <taxon>Sphingobacteriaceae</taxon>
        <taxon>Pedobacter</taxon>
    </lineage>
</organism>
<dbReference type="Pfam" id="PF08281">
    <property type="entry name" value="Sigma70_r4_2"/>
    <property type="match status" value="1"/>
</dbReference>
<comment type="caution">
    <text evidence="8">The sequence shown here is derived from an EMBL/GenBank/DDBJ whole genome shotgun (WGS) entry which is preliminary data.</text>
</comment>
<dbReference type="InterPro" id="IPR013325">
    <property type="entry name" value="RNA_pol_sigma_r2"/>
</dbReference>
<dbReference type="GO" id="GO:0016987">
    <property type="term" value="F:sigma factor activity"/>
    <property type="evidence" value="ECO:0007669"/>
    <property type="project" value="UniProtKB-KW"/>
</dbReference>
<evidence type="ECO:0000259" key="7">
    <source>
        <dbReference type="Pfam" id="PF08281"/>
    </source>
</evidence>
<keyword evidence="2" id="KW-0805">Transcription regulation</keyword>
<protein>
    <submittedName>
        <fullName evidence="8">RNA polymerase sigma-70 factor (ECF subfamily)</fullName>
    </submittedName>
</protein>
<keyword evidence="5" id="KW-0812">Transmembrane</keyword>
<feature type="transmembrane region" description="Helical" evidence="5">
    <location>
        <begin position="177"/>
        <end position="195"/>
    </location>
</feature>
<dbReference type="InterPro" id="IPR014327">
    <property type="entry name" value="RNA_pol_sigma70_bacteroid"/>
</dbReference>
<dbReference type="Pfam" id="PF04542">
    <property type="entry name" value="Sigma70_r2"/>
    <property type="match status" value="1"/>
</dbReference>
<dbReference type="InterPro" id="IPR007627">
    <property type="entry name" value="RNA_pol_sigma70_r2"/>
</dbReference>
<dbReference type="NCBIfam" id="TIGR02937">
    <property type="entry name" value="sigma70-ECF"/>
    <property type="match status" value="1"/>
</dbReference>
<dbReference type="RefSeq" id="WP_221300655.1">
    <property type="nucleotide sequence ID" value="NZ_JACHCE010000001.1"/>
</dbReference>
<feature type="domain" description="RNA polymerase sigma factor 70 region 4 type 2" evidence="7">
    <location>
        <begin position="126"/>
        <end position="175"/>
    </location>
</feature>
<evidence type="ECO:0000313" key="9">
    <source>
        <dbReference type="Proteomes" id="UP000537204"/>
    </source>
</evidence>
<reference evidence="8 9" key="1">
    <citation type="submission" date="2020-08" db="EMBL/GenBank/DDBJ databases">
        <title>Genomic Encyclopedia of Type Strains, Phase IV (KMG-V): Genome sequencing to study the core and pangenomes of soil and plant-associated prokaryotes.</title>
        <authorList>
            <person name="Whitman W."/>
        </authorList>
    </citation>
    <scope>NUCLEOTIDE SEQUENCE [LARGE SCALE GENOMIC DNA]</scope>
    <source>
        <strain evidence="8 9">S3M1</strain>
    </source>
</reference>
<sequence length="200" mass="23709">MEKTYHVELTGTVIQTAAIQYDDTAFEHLFKAHYKALHIYVNTMIRDQEIAEEIVQNRFMKFWENRALLNIETSVKAYLYKCVYHDTMNFLKHEKVKARYQNYTIHTSQASEPASHRIELNELESRLHGAMEDLPEQCRLIFHMSRFEELKYREIAEQLGLSIKTVEGQMGKALRILRLKLVDFLALILLGIMFYKDFLK</sequence>
<dbReference type="InterPro" id="IPR039425">
    <property type="entry name" value="RNA_pol_sigma-70-like"/>
</dbReference>
<dbReference type="SUPFAM" id="SSF88659">
    <property type="entry name" value="Sigma3 and sigma4 domains of RNA polymerase sigma factors"/>
    <property type="match status" value="1"/>
</dbReference>
<evidence type="ECO:0000256" key="2">
    <source>
        <dbReference type="ARBA" id="ARBA00023015"/>
    </source>
</evidence>
<comment type="similarity">
    <text evidence="1">Belongs to the sigma-70 factor family. ECF subfamily.</text>
</comment>
<dbReference type="InterPro" id="IPR036388">
    <property type="entry name" value="WH-like_DNA-bd_sf"/>
</dbReference>
<dbReference type="InterPro" id="IPR013249">
    <property type="entry name" value="RNA_pol_sigma70_r4_t2"/>
</dbReference>
<evidence type="ECO:0000256" key="4">
    <source>
        <dbReference type="ARBA" id="ARBA00023163"/>
    </source>
</evidence>
<dbReference type="Gene3D" id="1.10.10.10">
    <property type="entry name" value="Winged helix-like DNA-binding domain superfamily/Winged helix DNA-binding domain"/>
    <property type="match status" value="1"/>
</dbReference>
<dbReference type="Gene3D" id="1.10.1740.10">
    <property type="match status" value="1"/>
</dbReference>
<name>A0A7W9DX93_9SPHI</name>
<proteinExistence type="inferred from homology"/>
<dbReference type="PANTHER" id="PTHR43133">
    <property type="entry name" value="RNA POLYMERASE ECF-TYPE SIGMA FACTO"/>
    <property type="match status" value="1"/>
</dbReference>
<evidence type="ECO:0000256" key="3">
    <source>
        <dbReference type="ARBA" id="ARBA00023082"/>
    </source>
</evidence>
<keyword evidence="3" id="KW-0731">Sigma factor</keyword>
<dbReference type="SUPFAM" id="SSF88946">
    <property type="entry name" value="Sigma2 domain of RNA polymerase sigma factors"/>
    <property type="match status" value="1"/>
</dbReference>
<dbReference type="PANTHER" id="PTHR43133:SF46">
    <property type="entry name" value="RNA POLYMERASE SIGMA-70 FACTOR ECF SUBFAMILY"/>
    <property type="match status" value="1"/>
</dbReference>
<dbReference type="GO" id="GO:0006352">
    <property type="term" value="P:DNA-templated transcription initiation"/>
    <property type="evidence" value="ECO:0007669"/>
    <property type="project" value="InterPro"/>
</dbReference>
<evidence type="ECO:0000256" key="1">
    <source>
        <dbReference type="ARBA" id="ARBA00010641"/>
    </source>
</evidence>
<keyword evidence="4" id="KW-0804">Transcription</keyword>
<feature type="domain" description="RNA polymerase sigma-70 region 2" evidence="6">
    <location>
        <begin position="29"/>
        <end position="92"/>
    </location>
</feature>
<accession>A0A7W9DX93</accession>
<dbReference type="NCBIfam" id="TIGR02985">
    <property type="entry name" value="Sig70_bacteroi1"/>
    <property type="match status" value="1"/>
</dbReference>
<dbReference type="InterPro" id="IPR014284">
    <property type="entry name" value="RNA_pol_sigma-70_dom"/>
</dbReference>
<keyword evidence="5" id="KW-0472">Membrane</keyword>
<dbReference type="Proteomes" id="UP000537204">
    <property type="component" value="Unassembled WGS sequence"/>
</dbReference>
<evidence type="ECO:0000259" key="6">
    <source>
        <dbReference type="Pfam" id="PF04542"/>
    </source>
</evidence>
<keyword evidence="5" id="KW-1133">Transmembrane helix</keyword>
<dbReference type="AlphaFoldDB" id="A0A7W9DX93"/>
<gene>
    <name evidence="8" type="ORF">HDE68_000767</name>
</gene>